<protein>
    <submittedName>
        <fullName evidence="2">Uncharacterized protein</fullName>
    </submittedName>
</protein>
<evidence type="ECO:0000313" key="2">
    <source>
        <dbReference type="EMBL" id="KAK3259412.1"/>
    </source>
</evidence>
<gene>
    <name evidence="2" type="ORF">CYMTET_31591</name>
</gene>
<name>A0AAE0KSR0_9CHLO</name>
<organism evidence="2 3">
    <name type="scientific">Cymbomonas tetramitiformis</name>
    <dbReference type="NCBI Taxonomy" id="36881"/>
    <lineage>
        <taxon>Eukaryota</taxon>
        <taxon>Viridiplantae</taxon>
        <taxon>Chlorophyta</taxon>
        <taxon>Pyramimonadophyceae</taxon>
        <taxon>Pyramimonadales</taxon>
        <taxon>Pyramimonadaceae</taxon>
        <taxon>Cymbomonas</taxon>
    </lineage>
</organism>
<feature type="non-terminal residue" evidence="2">
    <location>
        <position position="1"/>
    </location>
</feature>
<reference evidence="2 3" key="1">
    <citation type="journal article" date="2015" name="Genome Biol. Evol.">
        <title>Comparative Genomics of a Bacterivorous Green Alga Reveals Evolutionary Causalities and Consequences of Phago-Mixotrophic Mode of Nutrition.</title>
        <authorList>
            <person name="Burns J.A."/>
            <person name="Paasch A."/>
            <person name="Narechania A."/>
            <person name="Kim E."/>
        </authorList>
    </citation>
    <scope>NUCLEOTIDE SEQUENCE [LARGE SCALE GENOMIC DNA]</scope>
    <source>
        <strain evidence="2 3">PLY_AMNH</strain>
    </source>
</reference>
<dbReference type="Proteomes" id="UP001190700">
    <property type="component" value="Unassembled WGS sequence"/>
</dbReference>
<dbReference type="AlphaFoldDB" id="A0AAE0KSR0"/>
<evidence type="ECO:0000313" key="3">
    <source>
        <dbReference type="Proteomes" id="UP001190700"/>
    </source>
</evidence>
<evidence type="ECO:0000256" key="1">
    <source>
        <dbReference type="SAM" id="MobiDB-lite"/>
    </source>
</evidence>
<keyword evidence="3" id="KW-1185">Reference proteome</keyword>
<feature type="region of interest" description="Disordered" evidence="1">
    <location>
        <begin position="63"/>
        <end position="83"/>
    </location>
</feature>
<proteinExistence type="predicted"/>
<accession>A0AAE0KSR0</accession>
<comment type="caution">
    <text evidence="2">The sequence shown here is derived from an EMBL/GenBank/DDBJ whole genome shotgun (WGS) entry which is preliminary data.</text>
</comment>
<sequence length="214" mass="22370">PVSATVIRDAAETAAKNAGTRWRANCSFMEEARAGSILTDGSSQGAVAGGNAATHAGADTVIPCGDSGKRNSAKKTRSKKALQSLSKRKSIMQHWSNVLGMAGDMASIPSGETAIRGMLDCAEATGVLSAGDWTARRPLECYPREIGLRGGHWSAIRGMLDCAEATGVLSVGGWTARRPLECCPWEVGLREGHWSAVRGRLDCAEATEVLSVGG</sequence>
<dbReference type="EMBL" id="LGRX02018765">
    <property type="protein sequence ID" value="KAK3259412.1"/>
    <property type="molecule type" value="Genomic_DNA"/>
</dbReference>
<feature type="compositionally biased region" description="Basic residues" evidence="1">
    <location>
        <begin position="71"/>
        <end position="83"/>
    </location>
</feature>